<evidence type="ECO:0000313" key="2">
    <source>
        <dbReference type="EMBL" id="CAG7668999.1"/>
    </source>
</evidence>
<sequence length="24" mass="2941">MYLPGGRKTKNYSPQYPPWQEITW</sequence>
<dbReference type="AlphaFoldDB" id="A0A8J2J0I0"/>
<reference evidence="2" key="1">
    <citation type="submission" date="2021-06" db="EMBL/GenBank/DDBJ databases">
        <authorList>
            <person name="Hodson N. C."/>
            <person name="Mongue J. A."/>
            <person name="Jaron S. K."/>
        </authorList>
    </citation>
    <scope>NUCLEOTIDE SEQUENCE</scope>
</reference>
<comment type="caution">
    <text evidence="2">The sequence shown here is derived from an EMBL/GenBank/DDBJ whole genome shotgun (WGS) entry which is preliminary data.</text>
</comment>
<dbReference type="Proteomes" id="UP000708208">
    <property type="component" value="Unassembled WGS sequence"/>
</dbReference>
<evidence type="ECO:0000313" key="3">
    <source>
        <dbReference type="Proteomes" id="UP000708208"/>
    </source>
</evidence>
<evidence type="ECO:0000256" key="1">
    <source>
        <dbReference type="SAM" id="MobiDB-lite"/>
    </source>
</evidence>
<feature type="region of interest" description="Disordered" evidence="1">
    <location>
        <begin position="1"/>
        <end position="24"/>
    </location>
</feature>
<proteinExistence type="predicted"/>
<protein>
    <submittedName>
        <fullName evidence="2">Uncharacterized protein</fullName>
    </submittedName>
</protein>
<dbReference type="EMBL" id="CAJVCH010011023">
    <property type="protein sequence ID" value="CAG7668999.1"/>
    <property type="molecule type" value="Genomic_DNA"/>
</dbReference>
<organism evidence="2 3">
    <name type="scientific">Allacma fusca</name>
    <dbReference type="NCBI Taxonomy" id="39272"/>
    <lineage>
        <taxon>Eukaryota</taxon>
        <taxon>Metazoa</taxon>
        <taxon>Ecdysozoa</taxon>
        <taxon>Arthropoda</taxon>
        <taxon>Hexapoda</taxon>
        <taxon>Collembola</taxon>
        <taxon>Symphypleona</taxon>
        <taxon>Sminthuridae</taxon>
        <taxon>Allacma</taxon>
    </lineage>
</organism>
<accession>A0A8J2J0I0</accession>
<name>A0A8J2J0I0_9HEXA</name>
<feature type="non-terminal residue" evidence="2">
    <location>
        <position position="1"/>
    </location>
</feature>
<gene>
    <name evidence="2" type="ORF">AFUS01_LOCUS1969</name>
</gene>
<keyword evidence="3" id="KW-1185">Reference proteome</keyword>